<evidence type="ECO:0000256" key="7">
    <source>
        <dbReference type="RuleBase" id="RU003879"/>
    </source>
</evidence>
<dbReference type="eggNOG" id="COG0848">
    <property type="taxonomic scope" value="Bacteria"/>
</dbReference>
<evidence type="ECO:0000256" key="6">
    <source>
        <dbReference type="ARBA" id="ARBA00023136"/>
    </source>
</evidence>
<dbReference type="InterPro" id="IPR003400">
    <property type="entry name" value="ExbD"/>
</dbReference>
<evidence type="ECO:0000256" key="1">
    <source>
        <dbReference type="ARBA" id="ARBA00004162"/>
    </source>
</evidence>
<dbReference type="Proteomes" id="UP000003973">
    <property type="component" value="Unassembled WGS sequence"/>
</dbReference>
<name>C3X2C1_9BURK</name>
<keyword evidence="5 8" id="KW-1133">Transmembrane helix</keyword>
<dbReference type="PANTHER" id="PTHR30558:SF7">
    <property type="entry name" value="TOL-PAL SYSTEM PROTEIN TOLR"/>
    <property type="match status" value="1"/>
</dbReference>
<feature type="transmembrane region" description="Helical" evidence="8">
    <location>
        <begin position="6"/>
        <end position="27"/>
    </location>
</feature>
<dbReference type="GO" id="GO:0022857">
    <property type="term" value="F:transmembrane transporter activity"/>
    <property type="evidence" value="ECO:0007669"/>
    <property type="project" value="InterPro"/>
</dbReference>
<comment type="subcellular location">
    <subcellularLocation>
        <location evidence="1">Cell membrane</location>
        <topology evidence="1">Single-pass membrane protein</topology>
    </subcellularLocation>
    <subcellularLocation>
        <location evidence="7">Cell membrane</location>
        <topology evidence="7">Single-pass type II membrane protein</topology>
    </subcellularLocation>
</comment>
<keyword evidence="3" id="KW-1003">Cell membrane</keyword>
<protein>
    <recommendedName>
        <fullName evidence="11">Biopolymer transporter ExbD</fullName>
    </recommendedName>
</protein>
<evidence type="ECO:0000256" key="3">
    <source>
        <dbReference type="ARBA" id="ARBA00022475"/>
    </source>
</evidence>
<evidence type="ECO:0000313" key="10">
    <source>
        <dbReference type="Proteomes" id="UP000003973"/>
    </source>
</evidence>
<comment type="caution">
    <text evidence="9">The sequence shown here is derived from an EMBL/GenBank/DDBJ whole genome shotgun (WGS) entry which is preliminary data.</text>
</comment>
<sequence>MAEMNMVPLIDVMLVLLVIFIVTAPLLSHSVRIELPQASSKSVETAPAKIDLAIQSGGELLYNGNAVDRNTAQALFTEAARKNPMPEVHIYADRHADYQYVAQTLADASRAGLTTIGFITRPQEKQTISP</sequence>
<accession>C3X2C1</accession>
<evidence type="ECO:0000256" key="2">
    <source>
        <dbReference type="ARBA" id="ARBA00005811"/>
    </source>
</evidence>
<reference evidence="9" key="1">
    <citation type="submission" date="2011-10" db="EMBL/GenBank/DDBJ databases">
        <title>The Genome Sequence of Oxalobacter formigenes HOxBLS.</title>
        <authorList>
            <consortium name="The Broad Institute Genome Sequencing Platform"/>
            <person name="Earl A."/>
            <person name="Ward D."/>
            <person name="Feldgarden M."/>
            <person name="Gevers D."/>
            <person name="Allison M.J."/>
            <person name="Humphrey S."/>
            <person name="Young S.K."/>
            <person name="Zeng Q."/>
            <person name="Gargeya S."/>
            <person name="Fitzgerald M."/>
            <person name="Haas B."/>
            <person name="Abouelleil A."/>
            <person name="Alvarado L."/>
            <person name="Arachchi H.M."/>
            <person name="Berlin A."/>
            <person name="Brown A."/>
            <person name="Chapman S.B."/>
            <person name="Chen Z."/>
            <person name="Dunbar C."/>
            <person name="Freedman E."/>
            <person name="Gearin G."/>
            <person name="Goldberg J."/>
            <person name="Griggs A."/>
            <person name="Gujja S."/>
            <person name="Heiman D."/>
            <person name="Howarth C."/>
            <person name="Larson L."/>
            <person name="Lui A."/>
            <person name="MacDonald P.J.P."/>
            <person name="Montmayeur A."/>
            <person name="Murphy C."/>
            <person name="Neiman D."/>
            <person name="Pearson M."/>
            <person name="Priest M."/>
            <person name="Roberts A."/>
            <person name="Saif S."/>
            <person name="Shea T."/>
            <person name="Shenoy N."/>
            <person name="Sisk P."/>
            <person name="Stolte C."/>
            <person name="Sykes S."/>
            <person name="Wortman J."/>
            <person name="Nusbaum C."/>
            <person name="Birren B."/>
        </authorList>
    </citation>
    <scope>NUCLEOTIDE SEQUENCE [LARGE SCALE GENOMIC DNA]</scope>
    <source>
        <strain evidence="9">HOxBLS</strain>
    </source>
</reference>
<dbReference type="AlphaFoldDB" id="C3X2C1"/>
<evidence type="ECO:0000256" key="5">
    <source>
        <dbReference type="ARBA" id="ARBA00022989"/>
    </source>
</evidence>
<organism evidence="9 10">
    <name type="scientific">Oxalobacter paraformigenes</name>
    <dbReference type="NCBI Taxonomy" id="556268"/>
    <lineage>
        <taxon>Bacteria</taxon>
        <taxon>Pseudomonadati</taxon>
        <taxon>Pseudomonadota</taxon>
        <taxon>Betaproteobacteria</taxon>
        <taxon>Burkholderiales</taxon>
        <taxon>Oxalobacteraceae</taxon>
        <taxon>Oxalobacter</taxon>
    </lineage>
</organism>
<keyword evidence="4 7" id="KW-0812">Transmembrane</keyword>
<dbReference type="HOGENOM" id="CLU_085305_1_1_4"/>
<keyword evidence="7" id="KW-0813">Transport</keyword>
<keyword evidence="7" id="KW-0653">Protein transport</keyword>
<dbReference type="PANTHER" id="PTHR30558">
    <property type="entry name" value="EXBD MEMBRANE COMPONENT OF PMF-DRIVEN MACROMOLECULE IMPORT SYSTEM"/>
    <property type="match status" value="1"/>
</dbReference>
<dbReference type="Pfam" id="PF02472">
    <property type="entry name" value="ExbD"/>
    <property type="match status" value="1"/>
</dbReference>
<evidence type="ECO:0000256" key="8">
    <source>
        <dbReference type="SAM" id="Phobius"/>
    </source>
</evidence>
<evidence type="ECO:0000313" key="9">
    <source>
        <dbReference type="EMBL" id="EEO27357.2"/>
    </source>
</evidence>
<evidence type="ECO:0008006" key="11">
    <source>
        <dbReference type="Google" id="ProtNLM"/>
    </source>
</evidence>
<dbReference type="GO" id="GO:0005886">
    <property type="term" value="C:plasma membrane"/>
    <property type="evidence" value="ECO:0007669"/>
    <property type="project" value="UniProtKB-SubCell"/>
</dbReference>
<keyword evidence="6 8" id="KW-0472">Membrane</keyword>
<dbReference type="GO" id="GO:0015031">
    <property type="term" value="P:protein transport"/>
    <property type="evidence" value="ECO:0007669"/>
    <property type="project" value="UniProtKB-KW"/>
</dbReference>
<keyword evidence="10" id="KW-1185">Reference proteome</keyword>
<dbReference type="EMBL" id="ACDP02000026">
    <property type="protein sequence ID" value="EEO27357.2"/>
    <property type="molecule type" value="Genomic_DNA"/>
</dbReference>
<comment type="similarity">
    <text evidence="2 7">Belongs to the ExbD/TolR family.</text>
</comment>
<gene>
    <name evidence="9" type="ORF">OFAG_00510</name>
</gene>
<dbReference type="Gene3D" id="3.30.420.270">
    <property type="match status" value="1"/>
</dbReference>
<proteinExistence type="inferred from homology"/>
<evidence type="ECO:0000256" key="4">
    <source>
        <dbReference type="ARBA" id="ARBA00022692"/>
    </source>
</evidence>